<dbReference type="InterPro" id="IPR036259">
    <property type="entry name" value="MFS_trans_sf"/>
</dbReference>
<dbReference type="Gene3D" id="1.20.1250.20">
    <property type="entry name" value="MFS general substrate transporter like domains"/>
    <property type="match status" value="1"/>
</dbReference>
<evidence type="ECO:0000313" key="8">
    <source>
        <dbReference type="EMBL" id="QOV38471.1"/>
    </source>
</evidence>
<organism evidence="8 9">
    <name type="scientific">Streptomyces ferrugineus</name>
    <dbReference type="NCBI Taxonomy" id="1413221"/>
    <lineage>
        <taxon>Bacteria</taxon>
        <taxon>Bacillati</taxon>
        <taxon>Actinomycetota</taxon>
        <taxon>Actinomycetes</taxon>
        <taxon>Kitasatosporales</taxon>
        <taxon>Streptomycetaceae</taxon>
        <taxon>Streptomyces</taxon>
    </lineage>
</organism>
<dbReference type="PANTHER" id="PTHR42718:SF39">
    <property type="entry name" value="ACTINORHODIN TRANSPORTER-RELATED"/>
    <property type="match status" value="1"/>
</dbReference>
<dbReference type="AlphaFoldDB" id="A0A7M2ST66"/>
<dbReference type="KEGG" id="sfeu:IM697_08875"/>
<protein>
    <submittedName>
        <fullName evidence="8">MFS transporter</fullName>
    </submittedName>
</protein>
<feature type="transmembrane region" description="Helical" evidence="6">
    <location>
        <begin position="380"/>
        <end position="402"/>
    </location>
</feature>
<proteinExistence type="predicted"/>
<feature type="transmembrane region" description="Helical" evidence="6">
    <location>
        <begin position="314"/>
        <end position="336"/>
    </location>
</feature>
<dbReference type="GO" id="GO:0046677">
    <property type="term" value="P:response to antibiotic"/>
    <property type="evidence" value="ECO:0007669"/>
    <property type="project" value="UniProtKB-KW"/>
</dbReference>
<evidence type="ECO:0000256" key="1">
    <source>
        <dbReference type="ARBA" id="ARBA00004651"/>
    </source>
</evidence>
<evidence type="ECO:0000256" key="6">
    <source>
        <dbReference type="SAM" id="Phobius"/>
    </source>
</evidence>
<name>A0A7M2ST66_9ACTN</name>
<keyword evidence="2 6" id="KW-0812">Transmembrane</keyword>
<dbReference type="EMBL" id="CP063373">
    <property type="protein sequence ID" value="QOV38471.1"/>
    <property type="molecule type" value="Genomic_DNA"/>
</dbReference>
<evidence type="ECO:0000256" key="4">
    <source>
        <dbReference type="ARBA" id="ARBA00023136"/>
    </source>
</evidence>
<dbReference type="Gene3D" id="1.20.1720.10">
    <property type="entry name" value="Multidrug resistance protein D"/>
    <property type="match status" value="1"/>
</dbReference>
<dbReference type="PROSITE" id="PS50850">
    <property type="entry name" value="MFS"/>
    <property type="match status" value="1"/>
</dbReference>
<dbReference type="Proteomes" id="UP000594205">
    <property type="component" value="Chromosome"/>
</dbReference>
<dbReference type="PANTHER" id="PTHR42718">
    <property type="entry name" value="MAJOR FACILITATOR SUPERFAMILY MULTIDRUG TRANSPORTER MFSC"/>
    <property type="match status" value="1"/>
</dbReference>
<keyword evidence="4 6" id="KW-0472">Membrane</keyword>
<keyword evidence="9" id="KW-1185">Reference proteome</keyword>
<dbReference type="InterPro" id="IPR011701">
    <property type="entry name" value="MFS"/>
</dbReference>
<dbReference type="Pfam" id="PF07690">
    <property type="entry name" value="MFS_1"/>
    <property type="match status" value="1"/>
</dbReference>
<evidence type="ECO:0000259" key="7">
    <source>
        <dbReference type="PROSITE" id="PS50850"/>
    </source>
</evidence>
<feature type="transmembrane region" description="Helical" evidence="6">
    <location>
        <begin position="21"/>
        <end position="45"/>
    </location>
</feature>
<keyword evidence="5" id="KW-0046">Antibiotic resistance</keyword>
<evidence type="ECO:0000256" key="2">
    <source>
        <dbReference type="ARBA" id="ARBA00022692"/>
    </source>
</evidence>
<dbReference type="InterPro" id="IPR020846">
    <property type="entry name" value="MFS_dom"/>
</dbReference>
<dbReference type="GO" id="GO:0022857">
    <property type="term" value="F:transmembrane transporter activity"/>
    <property type="evidence" value="ECO:0007669"/>
    <property type="project" value="InterPro"/>
</dbReference>
<dbReference type="SUPFAM" id="SSF103473">
    <property type="entry name" value="MFS general substrate transporter"/>
    <property type="match status" value="1"/>
</dbReference>
<feature type="transmembrane region" description="Helical" evidence="6">
    <location>
        <begin position="423"/>
        <end position="442"/>
    </location>
</feature>
<dbReference type="GO" id="GO:0005886">
    <property type="term" value="C:plasma membrane"/>
    <property type="evidence" value="ECO:0007669"/>
    <property type="project" value="UniProtKB-SubCell"/>
</dbReference>
<evidence type="ECO:0000256" key="3">
    <source>
        <dbReference type="ARBA" id="ARBA00022989"/>
    </source>
</evidence>
<dbReference type="RefSeq" id="WP_194046301.1">
    <property type="nucleotide sequence ID" value="NZ_CP063373.1"/>
</dbReference>
<gene>
    <name evidence="8" type="ORF">IM697_08875</name>
</gene>
<comment type="subcellular location">
    <subcellularLocation>
        <location evidence="1">Cell membrane</location>
        <topology evidence="1">Multi-pass membrane protein</topology>
    </subcellularLocation>
</comment>
<feature type="transmembrane region" description="Helical" evidence="6">
    <location>
        <begin position="448"/>
        <end position="468"/>
    </location>
</feature>
<feature type="transmembrane region" description="Helical" evidence="6">
    <location>
        <begin position="89"/>
        <end position="111"/>
    </location>
</feature>
<reference evidence="8 9" key="1">
    <citation type="submission" date="2020-10" db="EMBL/GenBank/DDBJ databases">
        <title>Streptomyces ferrugineus complate genome analysis.</title>
        <authorList>
            <person name="Anwar N."/>
        </authorList>
    </citation>
    <scope>NUCLEOTIDE SEQUENCE [LARGE SCALE GENOMIC DNA]</scope>
    <source>
        <strain evidence="8 9">CCTCC AA2014009</strain>
    </source>
</reference>
<evidence type="ECO:0000256" key="5">
    <source>
        <dbReference type="ARBA" id="ARBA00023251"/>
    </source>
</evidence>
<accession>A0A7M2ST66</accession>
<evidence type="ECO:0000313" key="9">
    <source>
        <dbReference type="Proteomes" id="UP000594205"/>
    </source>
</evidence>
<feature type="transmembrane region" description="Helical" evidence="6">
    <location>
        <begin position="150"/>
        <end position="172"/>
    </location>
</feature>
<feature type="transmembrane region" description="Helical" evidence="6">
    <location>
        <begin position="348"/>
        <end position="368"/>
    </location>
</feature>
<sequence length="475" mass="48391">MTETITAHKVRTDAAAPSLGGLGLFTVLLAAALPLIDFFIVNVALPTIGHDLAASESVLELVVAGYGLAYAVLLVLGGRLGDLFGRRRLFLGGMAAFGLTSLACGLAPSAWTLVAARVAQGAASAAMLPQVLATIQAATAGQRRAKAMGLYGATAGLSMVAGQILGGVLVAADIWGTGWRSVFLVNVPVVLVGLFLAARAVPETRSQHPEPVDGPGTVLLAAALLTLLAPLTEGRAAGWPLWTWLSLAAFPFVAAAFYAVERRADRAGRTPLVPPSLFELVSLRRGLVMIVPFSIGFSGFMFVIAVALQQGAGLGPVGAGLALVPMAVAFFFVSLAGPRLVARHGTRVVTAGAAIQAVGVGVIALTAWRSWPDLGLLELLPGAAIAGAGQALQLPVIFRIVLSEVPPARAGVGSGVMITTQQSALALGVATLGTLFLSLVPGAGMRDALVTTLLVQLAGVALTGLLSLRLPRTVG</sequence>
<feature type="transmembrane region" description="Helical" evidence="6">
    <location>
        <begin position="178"/>
        <end position="200"/>
    </location>
</feature>
<feature type="transmembrane region" description="Helical" evidence="6">
    <location>
        <begin position="57"/>
        <end position="77"/>
    </location>
</feature>
<feature type="transmembrane region" description="Helical" evidence="6">
    <location>
        <begin position="287"/>
        <end position="308"/>
    </location>
</feature>
<feature type="domain" description="Major facilitator superfamily (MFS) profile" evidence="7">
    <location>
        <begin position="23"/>
        <end position="471"/>
    </location>
</feature>
<feature type="transmembrane region" description="Helical" evidence="6">
    <location>
        <begin position="241"/>
        <end position="260"/>
    </location>
</feature>
<keyword evidence="3 6" id="KW-1133">Transmembrane helix</keyword>
<dbReference type="CDD" id="cd17321">
    <property type="entry name" value="MFS_MMR_MDR_like"/>
    <property type="match status" value="1"/>
</dbReference>